<comment type="function">
    <text evidence="6">Histone methyltransferase that specifically trimethylates histone H3 to form H3K79me3. This methylation is required for telomere silencing and for the pachytene checkpoint during the meiotic cell cycle by allowing the recruitment of RAD9 to double strand breaks. Nucleosomes are preferred as substrate compared to free histone.</text>
</comment>
<evidence type="ECO:0000256" key="4">
    <source>
        <dbReference type="ARBA" id="ARBA00029821"/>
    </source>
</evidence>
<feature type="domain" description="DOT1" evidence="7">
    <location>
        <begin position="1"/>
        <end position="123"/>
    </location>
</feature>
<dbReference type="InterPro" id="IPR030445">
    <property type="entry name" value="H3-K79_meTrfase"/>
</dbReference>
<name>A0A0N5A339_PARTI</name>
<evidence type="ECO:0000313" key="9">
    <source>
        <dbReference type="WBParaSite" id="PTRK_0001604900.1"/>
    </source>
</evidence>
<evidence type="ECO:0000256" key="5">
    <source>
        <dbReference type="ARBA" id="ARBA00047770"/>
    </source>
</evidence>
<organism evidence="8 9">
    <name type="scientific">Parastrongyloides trichosuri</name>
    <name type="common">Possum-specific nematode worm</name>
    <dbReference type="NCBI Taxonomy" id="131310"/>
    <lineage>
        <taxon>Eukaryota</taxon>
        <taxon>Metazoa</taxon>
        <taxon>Ecdysozoa</taxon>
        <taxon>Nematoda</taxon>
        <taxon>Chromadorea</taxon>
        <taxon>Rhabditida</taxon>
        <taxon>Tylenchina</taxon>
        <taxon>Panagrolaimomorpha</taxon>
        <taxon>Strongyloidoidea</taxon>
        <taxon>Strongyloididae</taxon>
        <taxon>Parastrongyloides</taxon>
    </lineage>
</organism>
<evidence type="ECO:0000259" key="7">
    <source>
        <dbReference type="PROSITE" id="PS51569"/>
    </source>
</evidence>
<proteinExistence type="inferred from homology"/>
<dbReference type="PANTHER" id="PTHR21451">
    <property type="entry name" value="HISTONE H3 METHYLTRANSFERASE"/>
    <property type="match status" value="1"/>
</dbReference>
<dbReference type="InterPro" id="IPR029063">
    <property type="entry name" value="SAM-dependent_MTases_sf"/>
</dbReference>
<dbReference type="AlphaFoldDB" id="A0A0N5A339"/>
<comment type="catalytic activity">
    <reaction evidence="5 6">
        <text>L-lysyl(79)-[histone H3] + 3 S-adenosyl-L-methionine = N(6),N(6),N(6)-trimethyl-L-lysyl(79)-[histone H3] + 3 S-adenosyl-L-homocysteine + 3 H(+)</text>
        <dbReference type="Rhea" id="RHEA:60328"/>
        <dbReference type="Rhea" id="RHEA-COMP:15549"/>
        <dbReference type="Rhea" id="RHEA-COMP:15552"/>
        <dbReference type="ChEBI" id="CHEBI:15378"/>
        <dbReference type="ChEBI" id="CHEBI:29969"/>
        <dbReference type="ChEBI" id="CHEBI:57856"/>
        <dbReference type="ChEBI" id="CHEBI:59789"/>
        <dbReference type="ChEBI" id="CHEBI:61961"/>
        <dbReference type="EC" id="2.1.1.360"/>
    </reaction>
</comment>
<keyword evidence="6" id="KW-0539">Nucleus</keyword>
<dbReference type="EC" id="2.1.1.360" evidence="1 6"/>
<protein>
    <recommendedName>
        <fullName evidence="2 6">Histone-lysine N-methyltransferase, H3 lysine-79 specific</fullName>
        <ecNumber evidence="1 6">2.1.1.360</ecNumber>
    </recommendedName>
    <alternativeName>
        <fullName evidence="4 6">Histone H3-K79 methyltransferase</fullName>
    </alternativeName>
</protein>
<reference evidence="9" key="1">
    <citation type="submission" date="2017-02" db="UniProtKB">
        <authorList>
            <consortium name="WormBaseParasite"/>
        </authorList>
    </citation>
    <scope>IDENTIFICATION</scope>
</reference>
<evidence type="ECO:0000256" key="6">
    <source>
        <dbReference type="RuleBase" id="RU271113"/>
    </source>
</evidence>
<dbReference type="GO" id="GO:0051726">
    <property type="term" value="P:regulation of cell cycle"/>
    <property type="evidence" value="ECO:0007669"/>
    <property type="project" value="InterPro"/>
</dbReference>
<dbReference type="Pfam" id="PF08123">
    <property type="entry name" value="DOT1"/>
    <property type="match status" value="1"/>
</dbReference>
<keyword evidence="8" id="KW-1185">Reference proteome</keyword>
<evidence type="ECO:0000256" key="2">
    <source>
        <dbReference type="ARBA" id="ARBA00020987"/>
    </source>
</evidence>
<dbReference type="WBParaSite" id="PTRK_0001604900.1">
    <property type="protein sequence ID" value="PTRK_0001604900.1"/>
    <property type="gene ID" value="PTRK_0001604900"/>
</dbReference>
<dbReference type="PROSITE" id="PS51569">
    <property type="entry name" value="DOT1"/>
    <property type="match status" value="1"/>
</dbReference>
<evidence type="ECO:0000313" key="8">
    <source>
        <dbReference type="Proteomes" id="UP000038045"/>
    </source>
</evidence>
<sequence>MGNFRHGEVEIIAGSFLYRPIRDKVLQGSIFFIHNTTFTPDLNDGIKEDIIKKLKENSILITAESYKTYKTINKRNVEDVSSILKSIDTVVEENLVSYKPGAQKYFIERIDRSEYYKFTSKFTSK</sequence>
<dbReference type="InterPro" id="IPR025789">
    <property type="entry name" value="DOT1_dom"/>
</dbReference>
<dbReference type="GO" id="GO:0032259">
    <property type="term" value="P:methylation"/>
    <property type="evidence" value="ECO:0007669"/>
    <property type="project" value="UniProtKB-KW"/>
</dbReference>
<comment type="similarity">
    <text evidence="6">Belongs to the class I-like SAM-binding methyltransferase superfamily. DOT1 family.</text>
</comment>
<keyword evidence="3 6" id="KW-0156">Chromatin regulator</keyword>
<dbReference type="SUPFAM" id="SSF53335">
    <property type="entry name" value="S-adenosyl-L-methionine-dependent methyltransferases"/>
    <property type="match status" value="1"/>
</dbReference>
<dbReference type="STRING" id="131310.A0A0N5A339"/>
<dbReference type="Gene3D" id="3.40.50.150">
    <property type="entry name" value="Vaccinia Virus protein VP39"/>
    <property type="match status" value="1"/>
</dbReference>
<keyword evidence="6" id="KW-0489">Methyltransferase</keyword>
<comment type="subcellular location">
    <subcellularLocation>
        <location evidence="6">Nucleus</location>
    </subcellularLocation>
</comment>
<evidence type="ECO:0000256" key="3">
    <source>
        <dbReference type="ARBA" id="ARBA00022853"/>
    </source>
</evidence>
<dbReference type="GO" id="GO:0005634">
    <property type="term" value="C:nucleus"/>
    <property type="evidence" value="ECO:0007669"/>
    <property type="project" value="UniProtKB-SubCell"/>
</dbReference>
<keyword evidence="6" id="KW-0949">S-adenosyl-L-methionine</keyword>
<evidence type="ECO:0000256" key="1">
    <source>
        <dbReference type="ARBA" id="ARBA00012190"/>
    </source>
</evidence>
<keyword evidence="6" id="KW-0808">Transferase</keyword>
<dbReference type="GO" id="GO:0140956">
    <property type="term" value="F:histone H3K79 trimethyltransferase activity"/>
    <property type="evidence" value="ECO:0007669"/>
    <property type="project" value="UniProtKB-EC"/>
</dbReference>
<accession>A0A0N5A339</accession>
<comment type="miscellaneous">
    <text evidence="6">In contrast to other lysine histone methyltransferases, it does not contain a SET domain, suggesting the existence of another mechanism for methylation of lysine residues of histones.</text>
</comment>
<dbReference type="Proteomes" id="UP000038045">
    <property type="component" value="Unplaced"/>
</dbReference>